<organism evidence="1 2">
    <name type="scientific">Arthrobacter phage KellEzio</name>
    <dbReference type="NCBI Taxonomy" id="1796995"/>
    <lineage>
        <taxon>Viruses</taxon>
        <taxon>Duplodnaviria</taxon>
        <taxon>Heunggongvirae</taxon>
        <taxon>Uroviricota</taxon>
        <taxon>Caudoviricetes</taxon>
        <taxon>Kelleziovirus</taxon>
        <taxon>Kelleziovirus kellezzio</taxon>
    </lineage>
</organism>
<dbReference type="KEGG" id="vg:29124798"/>
<accession>A0A140G6H1</accession>
<evidence type="ECO:0000313" key="2">
    <source>
        <dbReference type="Proteomes" id="UP000201386"/>
    </source>
</evidence>
<proteinExistence type="predicted"/>
<dbReference type="Proteomes" id="UP000201386">
    <property type="component" value="Segment"/>
</dbReference>
<gene>
    <name evidence="1" type="primary">86</name>
    <name evidence="1" type="ORF">KELLEZIO_86</name>
</gene>
<dbReference type="EMBL" id="KU647626">
    <property type="protein sequence ID" value="AMM44256.1"/>
    <property type="molecule type" value="Genomic_DNA"/>
</dbReference>
<sequence>MKTLEEQVREKMLATTQPRELSDVQMEAVTAAVADWYREIFEKDVPHVWDGTHPPGGYVCSICGTPTESEPCEKHQGAAFGSMS</sequence>
<dbReference type="GeneID" id="29124798"/>
<evidence type="ECO:0000313" key="1">
    <source>
        <dbReference type="EMBL" id="AMM44256.1"/>
    </source>
</evidence>
<keyword evidence="2" id="KW-1185">Reference proteome</keyword>
<reference evidence="1 2" key="1">
    <citation type="submission" date="2016-02" db="EMBL/GenBank/DDBJ databases">
        <authorList>
            <person name="Lynch K.C."/>
            <person name="Doan M."/>
            <person name="Paisley J.T."/>
            <person name="Allen K.G."/>
            <person name="Gaffney B.L."/>
            <person name="Rinehart C.A."/>
            <person name="King R.A."/>
            <person name="Staples A."/>
            <person name="Bowman C.A."/>
            <person name="Russell D.A."/>
            <person name="Pope W.H."/>
            <person name="Jacobs-Sera D."/>
            <person name="Hendrix R.W."/>
            <person name="Hatfull G.F."/>
        </authorList>
    </citation>
    <scope>NUCLEOTIDE SEQUENCE [LARGE SCALE GENOMIC DNA]</scope>
</reference>
<name>A0A140G6H1_9CAUD</name>
<protein>
    <submittedName>
        <fullName evidence="1">Uncharacterized protein</fullName>
    </submittedName>
</protein>
<dbReference type="RefSeq" id="YP_009301343.1">
    <property type="nucleotide sequence ID" value="NC_031231.1"/>
</dbReference>